<dbReference type="Pfam" id="PF16786">
    <property type="entry name" value="RecA_dep_nuc"/>
    <property type="match status" value="1"/>
</dbReference>
<evidence type="ECO:0000313" key="2">
    <source>
        <dbReference type="EMBL" id="QJB00868.1"/>
    </source>
</evidence>
<reference evidence="2" key="1">
    <citation type="submission" date="2020-03" db="EMBL/GenBank/DDBJ databases">
        <title>The deep terrestrial virosphere.</title>
        <authorList>
            <person name="Holmfeldt K."/>
            <person name="Nilsson E."/>
            <person name="Simone D."/>
            <person name="Lopez-Fernandez M."/>
            <person name="Wu X."/>
            <person name="de Brujin I."/>
            <person name="Lundin D."/>
            <person name="Andersson A."/>
            <person name="Bertilsson S."/>
            <person name="Dopson M."/>
        </authorList>
    </citation>
    <scope>NUCLEOTIDE SEQUENCE</scope>
    <source>
        <strain evidence="2">MM171A00157</strain>
        <strain evidence="3">MM171B00143</strain>
    </source>
</reference>
<dbReference type="AlphaFoldDB" id="A0A6M3LZZ7"/>
<gene>
    <name evidence="2" type="ORF">MM171A00157_0037</name>
    <name evidence="3" type="ORF">MM171B00143_0072</name>
</gene>
<evidence type="ECO:0000256" key="1">
    <source>
        <dbReference type="SAM" id="MobiDB-lite"/>
    </source>
</evidence>
<dbReference type="Gene3D" id="3.30.40.190">
    <property type="match status" value="1"/>
</dbReference>
<sequence length="100" mass="10777">MTKAEKARLSRVAALGCVACYMQGTPGTPAEIHHPRAGRGKGQRASHMDGIPLCPAHHRGTHHPAVPSIHLAKLAFIERFGTEEKLLQLVQQLTGQEQAA</sequence>
<proteinExistence type="predicted"/>
<dbReference type="EMBL" id="MT143894">
    <property type="protein sequence ID" value="QJB05101.1"/>
    <property type="molecule type" value="Genomic_DNA"/>
</dbReference>
<feature type="region of interest" description="Disordered" evidence="1">
    <location>
        <begin position="28"/>
        <end position="59"/>
    </location>
</feature>
<accession>A0A6M3LZZ7</accession>
<protein>
    <submittedName>
        <fullName evidence="2">Putative recombination enhancement RecA-dependent nuclease</fullName>
    </submittedName>
</protein>
<dbReference type="InterPro" id="IPR031875">
    <property type="entry name" value="RecA_dep_nuc"/>
</dbReference>
<organism evidence="2">
    <name type="scientific">viral metagenome</name>
    <dbReference type="NCBI Taxonomy" id="1070528"/>
    <lineage>
        <taxon>unclassified sequences</taxon>
        <taxon>metagenomes</taxon>
        <taxon>organismal metagenomes</taxon>
    </lineage>
</organism>
<dbReference type="EMBL" id="MT143702">
    <property type="protein sequence ID" value="QJB00868.1"/>
    <property type="molecule type" value="Genomic_DNA"/>
</dbReference>
<evidence type="ECO:0000313" key="3">
    <source>
        <dbReference type="EMBL" id="QJB05101.1"/>
    </source>
</evidence>
<name>A0A6M3LZZ7_9ZZZZ</name>
<feature type="compositionally biased region" description="Basic residues" evidence="1">
    <location>
        <begin position="35"/>
        <end position="44"/>
    </location>
</feature>